<dbReference type="InterPro" id="IPR050983">
    <property type="entry name" value="GST_Omega/HSP26"/>
</dbReference>
<dbReference type="PROSITE" id="PS51354">
    <property type="entry name" value="GLUTAREDOXIN_2"/>
    <property type="match status" value="1"/>
</dbReference>
<dbReference type="PROSITE" id="PS50404">
    <property type="entry name" value="GST_NTER"/>
    <property type="match status" value="1"/>
</dbReference>
<feature type="domain" description="GST C-terminal" evidence="2">
    <location>
        <begin position="88"/>
        <end position="209"/>
    </location>
</feature>
<gene>
    <name evidence="3" type="ORF">JHD44_11975</name>
</gene>
<name>A0ABS0ZCK2_9GAMM</name>
<comment type="caution">
    <text evidence="3">The sequence shown here is derived from an EMBL/GenBank/DDBJ whole genome shotgun (WGS) entry which is preliminary data.</text>
</comment>
<dbReference type="RefSeq" id="WP_199462978.1">
    <property type="nucleotide sequence ID" value="NZ_JAEMUH010000010.1"/>
</dbReference>
<evidence type="ECO:0000259" key="2">
    <source>
        <dbReference type="PROSITE" id="PS50405"/>
    </source>
</evidence>
<evidence type="ECO:0000313" key="4">
    <source>
        <dbReference type="Proteomes" id="UP000598488"/>
    </source>
</evidence>
<dbReference type="InterPro" id="IPR036249">
    <property type="entry name" value="Thioredoxin-like_sf"/>
</dbReference>
<dbReference type="InterPro" id="IPR010987">
    <property type="entry name" value="Glutathione-S-Trfase_C-like"/>
</dbReference>
<dbReference type="Gene3D" id="1.20.1050.10">
    <property type="match status" value="1"/>
</dbReference>
<evidence type="ECO:0000313" key="3">
    <source>
        <dbReference type="EMBL" id="MBJ7551402.1"/>
    </source>
</evidence>
<dbReference type="PANTHER" id="PTHR43968:SF6">
    <property type="entry name" value="GLUTATHIONE S-TRANSFERASE OMEGA"/>
    <property type="match status" value="1"/>
</dbReference>
<dbReference type="InterPro" id="IPR036282">
    <property type="entry name" value="Glutathione-S-Trfase_C_sf"/>
</dbReference>
<dbReference type="InterPro" id="IPR004045">
    <property type="entry name" value="Glutathione_S-Trfase_N"/>
</dbReference>
<dbReference type="EMBL" id="JAEMUH010000010">
    <property type="protein sequence ID" value="MBJ7551402.1"/>
    <property type="molecule type" value="Genomic_DNA"/>
</dbReference>
<proteinExistence type="predicted"/>
<dbReference type="SUPFAM" id="SSF52833">
    <property type="entry name" value="Thioredoxin-like"/>
    <property type="match status" value="1"/>
</dbReference>
<dbReference type="Proteomes" id="UP000598488">
    <property type="component" value="Unassembled WGS sequence"/>
</dbReference>
<sequence length="219" mass="25803">MPATLYSFRRCPYAMRARYALVTLGITVELREVVLKSKPEALLQLGGRSTVPQLIDGEQRFPESLDIMFWTLENTIDTKSAEQLWPRDAGKQAKILAWIRFNDHCFKQWLDRYKYADRHPECSEEFYRAKGERFLKRLNKRLSSSEYLLGDVLTLADIAVFPFIRQFAGVNRKWFEGSEYSHLKKWLNTFLDSDCFKVVMKKYEPWEDGQAIINFPEPL</sequence>
<organism evidence="3 4">
    <name type="scientific">Marinomonas ostreistagni</name>
    <dbReference type="NCBI Taxonomy" id="359209"/>
    <lineage>
        <taxon>Bacteria</taxon>
        <taxon>Pseudomonadati</taxon>
        <taxon>Pseudomonadota</taxon>
        <taxon>Gammaproteobacteria</taxon>
        <taxon>Oceanospirillales</taxon>
        <taxon>Oceanospirillaceae</taxon>
        <taxon>Marinomonas</taxon>
    </lineage>
</organism>
<dbReference type="Pfam" id="PF13410">
    <property type="entry name" value="GST_C_2"/>
    <property type="match status" value="1"/>
</dbReference>
<protein>
    <submittedName>
        <fullName evidence="3">Glutathione S-transferase</fullName>
    </submittedName>
</protein>
<dbReference type="PROSITE" id="PS50405">
    <property type="entry name" value="GST_CTER"/>
    <property type="match status" value="1"/>
</dbReference>
<dbReference type="PANTHER" id="PTHR43968">
    <property type="match status" value="1"/>
</dbReference>
<evidence type="ECO:0000259" key="1">
    <source>
        <dbReference type="PROSITE" id="PS50404"/>
    </source>
</evidence>
<dbReference type="Pfam" id="PF13417">
    <property type="entry name" value="GST_N_3"/>
    <property type="match status" value="1"/>
</dbReference>
<dbReference type="SUPFAM" id="SSF47616">
    <property type="entry name" value="GST C-terminal domain-like"/>
    <property type="match status" value="1"/>
</dbReference>
<accession>A0ABS0ZCK2</accession>
<dbReference type="InterPro" id="IPR040079">
    <property type="entry name" value="Glutathione_S-Trfase"/>
</dbReference>
<feature type="domain" description="GST N-terminal" evidence="1">
    <location>
        <begin position="1"/>
        <end position="79"/>
    </location>
</feature>
<keyword evidence="4" id="KW-1185">Reference proteome</keyword>
<dbReference type="SFLD" id="SFLDG00358">
    <property type="entry name" value="Main_(cytGST)"/>
    <property type="match status" value="1"/>
</dbReference>
<dbReference type="SFLD" id="SFLDS00019">
    <property type="entry name" value="Glutathione_Transferase_(cytos"/>
    <property type="match status" value="1"/>
</dbReference>
<reference evidence="3 4" key="1">
    <citation type="submission" date="2020-12" db="EMBL/GenBank/DDBJ databases">
        <title>Comparative genome analysis of fungal antagonists Marinomonas ostreistagni 398 and M. spartinae 468.</title>
        <authorList>
            <person name="Fields J.L."/>
            <person name="Mavrodi O.V."/>
            <person name="Biber P.D."/>
            <person name="Indest K.J."/>
            <person name="Mavrodi D.V."/>
        </authorList>
    </citation>
    <scope>NUCLEOTIDE SEQUENCE [LARGE SCALE GENOMIC DNA]</scope>
    <source>
        <strain evidence="3 4">USM7</strain>
    </source>
</reference>
<dbReference type="Gene3D" id="3.40.30.10">
    <property type="entry name" value="Glutaredoxin"/>
    <property type="match status" value="1"/>
</dbReference>
<dbReference type="CDD" id="cd03196">
    <property type="entry name" value="GST_C_5"/>
    <property type="match status" value="1"/>
</dbReference>